<dbReference type="CDD" id="cd00028">
    <property type="entry name" value="B_lectin"/>
    <property type="match status" value="1"/>
</dbReference>
<evidence type="ECO:0000256" key="3">
    <source>
        <dbReference type="SAM" id="Phobius"/>
    </source>
</evidence>
<dbReference type="Pfam" id="PF08276">
    <property type="entry name" value="PAN_2"/>
    <property type="match status" value="1"/>
</dbReference>
<dbReference type="InterPro" id="IPR036426">
    <property type="entry name" value="Bulb-type_lectin_dom_sf"/>
</dbReference>
<evidence type="ECO:0000256" key="1">
    <source>
        <dbReference type="ARBA" id="ARBA00022729"/>
    </source>
</evidence>
<dbReference type="PANTHER" id="PTHR32444">
    <property type="entry name" value="BULB-TYPE LECTIN DOMAIN-CONTAINING PROTEIN"/>
    <property type="match status" value="1"/>
</dbReference>
<feature type="signal peptide" evidence="4">
    <location>
        <begin position="1"/>
        <end position="31"/>
    </location>
</feature>
<dbReference type="SUPFAM" id="SSF56112">
    <property type="entry name" value="Protein kinase-like (PK-like)"/>
    <property type="match status" value="1"/>
</dbReference>
<dbReference type="Gene3D" id="2.90.10.10">
    <property type="entry name" value="Bulb-type lectin domain"/>
    <property type="match status" value="1"/>
</dbReference>
<keyword evidence="8" id="KW-1185">Reference proteome</keyword>
<keyword evidence="2" id="KW-0325">Glycoprotein</keyword>
<proteinExistence type="predicted"/>
<organism evidence="7 8">
    <name type="scientific">Nyssa sinensis</name>
    <dbReference type="NCBI Taxonomy" id="561372"/>
    <lineage>
        <taxon>Eukaryota</taxon>
        <taxon>Viridiplantae</taxon>
        <taxon>Streptophyta</taxon>
        <taxon>Embryophyta</taxon>
        <taxon>Tracheophyta</taxon>
        <taxon>Spermatophyta</taxon>
        <taxon>Magnoliopsida</taxon>
        <taxon>eudicotyledons</taxon>
        <taxon>Gunneridae</taxon>
        <taxon>Pentapetalae</taxon>
        <taxon>asterids</taxon>
        <taxon>Cornales</taxon>
        <taxon>Nyssaceae</taxon>
        <taxon>Nyssa</taxon>
    </lineage>
</organism>
<sequence length="506" mass="56220">MATRAGGSLNPISFLIFAFLCYHELTSLVAGASTIGIGGELNYSSNPLVSPGGNFTLGYFTLSNTNYSYFGIWYTNDEQARKVWVANPNTPLLDNSGVLTIDGTGILKITSGGNTILNISDQVGTGDVNATLDDSGNFVLMDETQRRLWESFDHPTNTLLPGMKLGQNLTAGQNWSLTSWLSDYVAASGAFTLSWEPSQESGQLVIYRRGEVYWNSGLLRDQSFDFMPEWNAGSDMFHYNISYVSNNDERFIIFDAAHQNLPMWILNPNGQILDAANSRSLGPADFCYGYESDNGCANSLVPNCRGHNDRFEQRRGYFVGNSDTGGYDDNSSLSLSDCMERCWNNCTCLGFTNNSNGTGCIIWSGNLEYREDNPNNTIINVLVRGNSPKGNKWWMWLIIVIAISLLMLFLGLFCYLRIKKHRREGEQKKLLHELTASDSFNNVNEIENGGREGHDLKIFGFASLVAATNDFSNENKLGQGGFGPVYKGRLPFQKGATRLEKTFEHH</sequence>
<dbReference type="AlphaFoldDB" id="A0A5J5A3S8"/>
<dbReference type="EMBL" id="CM018046">
    <property type="protein sequence ID" value="KAA8525100.1"/>
    <property type="molecule type" value="Genomic_DNA"/>
</dbReference>
<dbReference type="InterPro" id="IPR011009">
    <property type="entry name" value="Kinase-like_dom_sf"/>
</dbReference>
<feature type="domain" description="Apple" evidence="6">
    <location>
        <begin position="304"/>
        <end position="386"/>
    </location>
</feature>
<evidence type="ECO:0000256" key="4">
    <source>
        <dbReference type="SAM" id="SignalP"/>
    </source>
</evidence>
<keyword evidence="1 4" id="KW-0732">Signal</keyword>
<evidence type="ECO:0000256" key="2">
    <source>
        <dbReference type="ARBA" id="ARBA00023180"/>
    </source>
</evidence>
<feature type="chain" id="PRO_5023924883" description="Bulb-type lectin domain-containing protein" evidence="4">
    <location>
        <begin position="32"/>
        <end position="506"/>
    </location>
</feature>
<dbReference type="Proteomes" id="UP000325577">
    <property type="component" value="Linkage Group LG3"/>
</dbReference>
<dbReference type="InterPro" id="IPR003609">
    <property type="entry name" value="Pan_app"/>
</dbReference>
<dbReference type="OrthoDB" id="4062651at2759"/>
<name>A0A5J5A3S8_9ASTE</name>
<protein>
    <recommendedName>
        <fullName evidence="9">Bulb-type lectin domain-containing protein</fullName>
    </recommendedName>
</protein>
<dbReference type="Pfam" id="PF01453">
    <property type="entry name" value="B_lectin"/>
    <property type="match status" value="1"/>
</dbReference>
<feature type="domain" description="Bulb-type lectin" evidence="5">
    <location>
        <begin position="33"/>
        <end position="153"/>
    </location>
</feature>
<reference evidence="7 8" key="1">
    <citation type="submission" date="2019-09" db="EMBL/GenBank/DDBJ databases">
        <title>A chromosome-level genome assembly of the Chinese tupelo Nyssa sinensis.</title>
        <authorList>
            <person name="Yang X."/>
            <person name="Kang M."/>
            <person name="Yang Y."/>
            <person name="Xiong H."/>
            <person name="Wang M."/>
            <person name="Zhang Z."/>
            <person name="Wang Z."/>
            <person name="Wu H."/>
            <person name="Ma T."/>
            <person name="Liu J."/>
            <person name="Xi Z."/>
        </authorList>
    </citation>
    <scope>NUCLEOTIDE SEQUENCE [LARGE SCALE GENOMIC DNA]</scope>
    <source>
        <strain evidence="7">J267</strain>
        <tissue evidence="7">Leaf</tissue>
    </source>
</reference>
<accession>A0A5J5A3S8</accession>
<dbReference type="SUPFAM" id="SSF51110">
    <property type="entry name" value="alpha-D-mannose-specific plant lectins"/>
    <property type="match status" value="1"/>
</dbReference>
<evidence type="ECO:0000259" key="6">
    <source>
        <dbReference type="PROSITE" id="PS50948"/>
    </source>
</evidence>
<dbReference type="SMART" id="SM00108">
    <property type="entry name" value="B_lectin"/>
    <property type="match status" value="1"/>
</dbReference>
<dbReference type="PANTHER" id="PTHR32444:SF128">
    <property type="entry name" value="CURCULIN-LIKE (MANNOSE-BINDING) LECTIN FAMILY PROTEIN"/>
    <property type="match status" value="1"/>
</dbReference>
<dbReference type="InterPro" id="IPR001480">
    <property type="entry name" value="Bulb-type_lectin_dom"/>
</dbReference>
<evidence type="ECO:0000313" key="7">
    <source>
        <dbReference type="EMBL" id="KAA8525100.1"/>
    </source>
</evidence>
<evidence type="ECO:0000313" key="8">
    <source>
        <dbReference type="Proteomes" id="UP000325577"/>
    </source>
</evidence>
<dbReference type="SMART" id="SM00473">
    <property type="entry name" value="PAN_AP"/>
    <property type="match status" value="1"/>
</dbReference>
<gene>
    <name evidence="7" type="ORF">F0562_007036</name>
</gene>
<keyword evidence="3" id="KW-0472">Membrane</keyword>
<feature type="transmembrane region" description="Helical" evidence="3">
    <location>
        <begin position="393"/>
        <end position="418"/>
    </location>
</feature>
<dbReference type="PROSITE" id="PS50948">
    <property type="entry name" value="PAN"/>
    <property type="match status" value="1"/>
</dbReference>
<dbReference type="CDD" id="cd01098">
    <property type="entry name" value="PAN_AP_plant"/>
    <property type="match status" value="1"/>
</dbReference>
<keyword evidence="3" id="KW-0812">Transmembrane</keyword>
<dbReference type="PROSITE" id="PS50927">
    <property type="entry name" value="BULB_LECTIN"/>
    <property type="match status" value="1"/>
</dbReference>
<evidence type="ECO:0008006" key="9">
    <source>
        <dbReference type="Google" id="ProtNLM"/>
    </source>
</evidence>
<evidence type="ECO:0000259" key="5">
    <source>
        <dbReference type="PROSITE" id="PS50927"/>
    </source>
</evidence>
<dbReference type="Gene3D" id="3.30.200.20">
    <property type="entry name" value="Phosphorylase Kinase, domain 1"/>
    <property type="match status" value="1"/>
</dbReference>
<keyword evidence="3" id="KW-1133">Transmembrane helix</keyword>